<reference evidence="4" key="1">
    <citation type="submission" date="2019-09" db="EMBL/GenBank/DDBJ databases">
        <authorList>
            <person name="Teo W.F.A."/>
            <person name="Duangmal K."/>
        </authorList>
    </citation>
    <scope>NUCLEOTIDE SEQUENCE [LARGE SCALE GENOMIC DNA]</scope>
    <source>
        <strain evidence="4">K81G1</strain>
    </source>
</reference>
<proteinExistence type="predicted"/>
<organism evidence="4 5">
    <name type="scientific">Amycolatopsis acidicola</name>
    <dbReference type="NCBI Taxonomy" id="2596893"/>
    <lineage>
        <taxon>Bacteria</taxon>
        <taxon>Bacillati</taxon>
        <taxon>Actinomycetota</taxon>
        <taxon>Actinomycetes</taxon>
        <taxon>Pseudonocardiales</taxon>
        <taxon>Pseudonocardiaceae</taxon>
        <taxon>Amycolatopsis</taxon>
    </lineage>
</organism>
<dbReference type="InterPro" id="IPR018060">
    <property type="entry name" value="HTH_AraC"/>
</dbReference>
<gene>
    <name evidence="4" type="ORF">FPZ12_007365</name>
</gene>
<evidence type="ECO:0000313" key="4">
    <source>
        <dbReference type="EMBL" id="KAA9164405.1"/>
    </source>
</evidence>
<dbReference type="Gene3D" id="1.10.10.60">
    <property type="entry name" value="Homeodomain-like"/>
    <property type="match status" value="1"/>
</dbReference>
<dbReference type="EMBL" id="VMNW02000007">
    <property type="protein sequence ID" value="KAA9164405.1"/>
    <property type="molecule type" value="Genomic_DNA"/>
</dbReference>
<evidence type="ECO:0000256" key="1">
    <source>
        <dbReference type="ARBA" id="ARBA00023015"/>
    </source>
</evidence>
<name>A0A5N0VEB2_9PSEU</name>
<dbReference type="SMART" id="SM00342">
    <property type="entry name" value="HTH_ARAC"/>
    <property type="match status" value="1"/>
</dbReference>
<evidence type="ECO:0000313" key="5">
    <source>
        <dbReference type="Proteomes" id="UP000319769"/>
    </source>
</evidence>
<protein>
    <submittedName>
        <fullName evidence="4">AraC family transcriptional regulator</fullName>
    </submittedName>
</protein>
<keyword evidence="5" id="KW-1185">Reference proteome</keyword>
<keyword evidence="2" id="KW-0804">Transcription</keyword>
<dbReference type="OrthoDB" id="5464689at2"/>
<dbReference type="InterPro" id="IPR009057">
    <property type="entry name" value="Homeodomain-like_sf"/>
</dbReference>
<evidence type="ECO:0000256" key="2">
    <source>
        <dbReference type="ARBA" id="ARBA00023163"/>
    </source>
</evidence>
<dbReference type="PROSITE" id="PS01124">
    <property type="entry name" value="HTH_ARAC_FAMILY_2"/>
    <property type="match status" value="1"/>
</dbReference>
<keyword evidence="1" id="KW-0805">Transcription regulation</keyword>
<feature type="domain" description="HTH araC/xylS-type" evidence="3">
    <location>
        <begin position="1"/>
        <end position="83"/>
    </location>
</feature>
<dbReference type="SUPFAM" id="SSF46689">
    <property type="entry name" value="Homeodomain-like"/>
    <property type="match status" value="1"/>
</dbReference>
<accession>A0A5N0VEB2</accession>
<dbReference type="PANTHER" id="PTHR47893">
    <property type="entry name" value="REGULATORY PROTEIN PCHR"/>
    <property type="match status" value="1"/>
</dbReference>
<dbReference type="GO" id="GO:0003700">
    <property type="term" value="F:DNA-binding transcription factor activity"/>
    <property type="evidence" value="ECO:0007669"/>
    <property type="project" value="InterPro"/>
</dbReference>
<dbReference type="AlphaFoldDB" id="A0A5N0VEB2"/>
<dbReference type="Pfam" id="PF12833">
    <property type="entry name" value="HTH_18"/>
    <property type="match status" value="1"/>
</dbReference>
<dbReference type="RefSeq" id="WP_144747055.1">
    <property type="nucleotide sequence ID" value="NZ_VMNW02000007.1"/>
</dbReference>
<evidence type="ECO:0000259" key="3">
    <source>
        <dbReference type="PROSITE" id="PS01124"/>
    </source>
</evidence>
<comment type="caution">
    <text evidence="4">The sequence shown here is derived from an EMBL/GenBank/DDBJ whole genome shotgun (WGS) entry which is preliminary data.</text>
</comment>
<dbReference type="Proteomes" id="UP000319769">
    <property type="component" value="Unassembled WGS sequence"/>
</dbReference>
<dbReference type="InterPro" id="IPR053142">
    <property type="entry name" value="PchR_regulatory_protein"/>
</dbReference>
<dbReference type="PANTHER" id="PTHR47893:SF1">
    <property type="entry name" value="REGULATORY PROTEIN PCHR"/>
    <property type="match status" value="1"/>
</dbReference>
<dbReference type="GO" id="GO:0043565">
    <property type="term" value="F:sequence-specific DNA binding"/>
    <property type="evidence" value="ECO:0007669"/>
    <property type="project" value="InterPro"/>
</dbReference>
<sequence>MSDLARMSGVSVRSLQYAFQDRHRLSPLQYLRQVRLDRAHEDLGQGVGSVAEIAAYWGFTNPGCFARAYRDRFGRFPAATRDGVRATRPGH</sequence>